<keyword evidence="3" id="KW-1185">Reference proteome</keyword>
<name>F2JPJ4_CELLD</name>
<dbReference type="AlphaFoldDB" id="F2JPJ4"/>
<reference evidence="1 3" key="1">
    <citation type="journal article" date="2011" name="J. Bacteriol.">
        <title>Complete genome sequence of the cellulose-degrading bacterium Cellulosilyticum lentocellum.</title>
        <authorList>
            <consortium name="US DOE Joint Genome Institute"/>
            <person name="Miller D.A."/>
            <person name="Suen G."/>
            <person name="Bruce D."/>
            <person name="Copeland A."/>
            <person name="Cheng J.F."/>
            <person name="Detter C."/>
            <person name="Goodwin L.A."/>
            <person name="Han C.S."/>
            <person name="Hauser L.J."/>
            <person name="Land M.L."/>
            <person name="Lapidus A."/>
            <person name="Lucas S."/>
            <person name="Meincke L."/>
            <person name="Pitluck S."/>
            <person name="Tapia R."/>
            <person name="Teshima H."/>
            <person name="Woyke T."/>
            <person name="Fox B.G."/>
            <person name="Angert E.R."/>
            <person name="Currie C.R."/>
        </authorList>
    </citation>
    <scope>NUCLEOTIDE SEQUENCE [LARGE SCALE GENOMIC DNA]</scope>
    <source>
        <strain evidence="3">ATCC 49066 / DSM 5427 / NCIMB 11756 / RHM5</strain>
        <strain evidence="1">DSM 5427</strain>
    </source>
</reference>
<dbReference type="KEGG" id="cle:Clole_0960"/>
<protein>
    <submittedName>
        <fullName evidence="1">Uncharacterized protein</fullName>
    </submittedName>
</protein>
<evidence type="ECO:0000313" key="2">
    <source>
        <dbReference type="EMBL" id="ADZ82692.1"/>
    </source>
</evidence>
<sequence length="56" mass="6415">MESIKCRCGSTNMAMMKKKASTQTGLYCKDCGQWQKWLGKKEINKLILNGIEMKEV</sequence>
<evidence type="ECO:0000313" key="3">
    <source>
        <dbReference type="Proteomes" id="UP000008467"/>
    </source>
</evidence>
<evidence type="ECO:0000313" key="1">
    <source>
        <dbReference type="EMBL" id="ADZ82542.1"/>
    </source>
</evidence>
<accession>F2JPJ4</accession>
<proteinExistence type="predicted"/>
<gene>
    <name evidence="1" type="ordered locus">Clole_0809</name>
    <name evidence="2" type="ordered locus">Clole_0960</name>
</gene>
<organism evidence="1 3">
    <name type="scientific">Cellulosilyticum lentocellum (strain ATCC 49066 / DSM 5427 / NCIMB 11756 / RHM5)</name>
    <name type="common">Clostridium lentocellum</name>
    <dbReference type="NCBI Taxonomy" id="642492"/>
    <lineage>
        <taxon>Bacteria</taxon>
        <taxon>Bacillati</taxon>
        <taxon>Bacillota</taxon>
        <taxon>Clostridia</taxon>
        <taxon>Lachnospirales</taxon>
        <taxon>Cellulosilyticaceae</taxon>
        <taxon>Cellulosilyticum</taxon>
    </lineage>
</organism>
<dbReference type="RefSeq" id="WP_013655843.1">
    <property type="nucleotide sequence ID" value="NC_015275.1"/>
</dbReference>
<dbReference type="EMBL" id="CP002582">
    <property type="protein sequence ID" value="ADZ82542.1"/>
    <property type="molecule type" value="Genomic_DNA"/>
</dbReference>
<dbReference type="KEGG" id="cle:Clole_0809"/>
<dbReference type="HOGENOM" id="CLU_3005742_0_0_9"/>
<dbReference type="EMBL" id="CP002582">
    <property type="protein sequence ID" value="ADZ82692.1"/>
    <property type="molecule type" value="Genomic_DNA"/>
</dbReference>
<dbReference type="Proteomes" id="UP000008467">
    <property type="component" value="Chromosome"/>
</dbReference>
<dbReference type="STRING" id="642492.Clole_0809"/>